<name>A0A0D3HXD4_EMIH1</name>
<sequence>MRCRLLVLVALAQARPQQYDPEGGRGPSRPAVAGVPGAAPRATGPPLSRQPGQPGQIGRAVQRYQSFVNGAAKVSRWIHVGCGFWVIVSTPVSLISSGVSLRPAEMMLCGYLGLFGFVLAGCELPLARGLFETYCRFLYTTQGRLLFMAHVAVVAWSCKYVGILTKARRCYRTLLLFNALISAYVYNSKAAAALHHFGVADERAQGEVGDAVNRAKEALGEVSSMSRLLGVGKIFGLGSKPPAPPPAPPSAYRDSDYGGTGGGGYGDGGYGDGGGGYGGGGAGGGRGGGYGGGSAKSTDPDDVWGGGR</sequence>
<dbReference type="GeneID" id="17249815"/>
<evidence type="ECO:0000313" key="4">
    <source>
        <dbReference type="EnsemblProtists" id="EOD03669"/>
    </source>
</evidence>
<feature type="region of interest" description="Disordered" evidence="1">
    <location>
        <begin position="239"/>
        <end position="308"/>
    </location>
</feature>
<dbReference type="GeneID" id="17254329"/>
<dbReference type="HOGENOM" id="CLU_904420_0_0_1"/>
<protein>
    <submittedName>
        <fullName evidence="4">Uncharacterized protein</fullName>
    </submittedName>
</protein>
<dbReference type="RefSeq" id="XP_005756098.1">
    <property type="nucleotide sequence ID" value="XM_005756041.1"/>
</dbReference>
<dbReference type="AlphaFoldDB" id="A0A0D3HXD4"/>
<dbReference type="KEGG" id="ehx:EMIHUDRAFT_446713"/>
<feature type="region of interest" description="Disordered" evidence="1">
    <location>
        <begin position="18"/>
        <end position="56"/>
    </location>
</feature>
<proteinExistence type="predicted"/>
<feature type="signal peptide" evidence="3">
    <location>
        <begin position="1"/>
        <end position="16"/>
    </location>
</feature>
<feature type="compositionally biased region" description="Gly residues" evidence="1">
    <location>
        <begin position="258"/>
        <end position="294"/>
    </location>
</feature>
<dbReference type="Proteomes" id="UP000013827">
    <property type="component" value="Unassembled WGS sequence"/>
</dbReference>
<evidence type="ECO:0000256" key="1">
    <source>
        <dbReference type="SAM" id="MobiDB-lite"/>
    </source>
</evidence>
<accession>A0A0D3HXD4</accession>
<dbReference type="PaxDb" id="2903-EOD03669"/>
<organism evidence="4 5">
    <name type="scientific">Emiliania huxleyi (strain CCMP1516)</name>
    <dbReference type="NCBI Taxonomy" id="280463"/>
    <lineage>
        <taxon>Eukaryota</taxon>
        <taxon>Haptista</taxon>
        <taxon>Haptophyta</taxon>
        <taxon>Prymnesiophyceae</taxon>
        <taxon>Isochrysidales</taxon>
        <taxon>Noelaerhabdaceae</taxon>
        <taxon>Emiliania</taxon>
    </lineage>
</organism>
<keyword evidence="2" id="KW-1133">Transmembrane helix</keyword>
<dbReference type="EnsemblProtists" id="EOD08185">
    <property type="protein sequence ID" value="EOD08185"/>
    <property type="gene ID" value="EMIHUDRAFT_438405"/>
</dbReference>
<reference evidence="5" key="1">
    <citation type="journal article" date="2013" name="Nature">
        <title>Pan genome of the phytoplankton Emiliania underpins its global distribution.</title>
        <authorList>
            <person name="Read B.A."/>
            <person name="Kegel J."/>
            <person name="Klute M.J."/>
            <person name="Kuo A."/>
            <person name="Lefebvre S.C."/>
            <person name="Maumus F."/>
            <person name="Mayer C."/>
            <person name="Miller J."/>
            <person name="Monier A."/>
            <person name="Salamov A."/>
            <person name="Young J."/>
            <person name="Aguilar M."/>
            <person name="Claverie J.M."/>
            <person name="Frickenhaus S."/>
            <person name="Gonzalez K."/>
            <person name="Herman E.K."/>
            <person name="Lin Y.C."/>
            <person name="Napier J."/>
            <person name="Ogata H."/>
            <person name="Sarno A.F."/>
            <person name="Shmutz J."/>
            <person name="Schroeder D."/>
            <person name="de Vargas C."/>
            <person name="Verret F."/>
            <person name="von Dassow P."/>
            <person name="Valentin K."/>
            <person name="Van de Peer Y."/>
            <person name="Wheeler G."/>
            <person name="Dacks J.B."/>
            <person name="Delwiche C.F."/>
            <person name="Dyhrman S.T."/>
            <person name="Glockner G."/>
            <person name="John U."/>
            <person name="Richards T."/>
            <person name="Worden A.Z."/>
            <person name="Zhang X."/>
            <person name="Grigoriev I.V."/>
            <person name="Allen A.E."/>
            <person name="Bidle K."/>
            <person name="Borodovsky M."/>
            <person name="Bowler C."/>
            <person name="Brownlee C."/>
            <person name="Cock J.M."/>
            <person name="Elias M."/>
            <person name="Gladyshev V.N."/>
            <person name="Groth M."/>
            <person name="Guda C."/>
            <person name="Hadaegh A."/>
            <person name="Iglesias-Rodriguez M.D."/>
            <person name="Jenkins J."/>
            <person name="Jones B.M."/>
            <person name="Lawson T."/>
            <person name="Leese F."/>
            <person name="Lindquist E."/>
            <person name="Lobanov A."/>
            <person name="Lomsadze A."/>
            <person name="Malik S.B."/>
            <person name="Marsh M.E."/>
            <person name="Mackinder L."/>
            <person name="Mock T."/>
            <person name="Mueller-Roeber B."/>
            <person name="Pagarete A."/>
            <person name="Parker M."/>
            <person name="Probert I."/>
            <person name="Quesneville H."/>
            <person name="Raines C."/>
            <person name="Rensing S.A."/>
            <person name="Riano-Pachon D.M."/>
            <person name="Richier S."/>
            <person name="Rokitta S."/>
            <person name="Shiraiwa Y."/>
            <person name="Soanes D.M."/>
            <person name="van der Giezen M."/>
            <person name="Wahlund T.M."/>
            <person name="Williams B."/>
            <person name="Wilson W."/>
            <person name="Wolfe G."/>
            <person name="Wurch L.L."/>
        </authorList>
    </citation>
    <scope>NUCLEOTIDE SEQUENCE</scope>
</reference>
<feature type="chain" id="PRO_5044053439" evidence="3">
    <location>
        <begin position="17"/>
        <end position="308"/>
    </location>
</feature>
<keyword evidence="3" id="KW-0732">Signal</keyword>
<feature type="transmembrane region" description="Helical" evidence="2">
    <location>
        <begin position="108"/>
        <end position="131"/>
    </location>
</feature>
<dbReference type="KEGG" id="ehx:EMIHUDRAFT_438405"/>
<dbReference type="OMA" id="ARRCYRT"/>
<feature type="transmembrane region" description="Helical" evidence="2">
    <location>
        <begin position="137"/>
        <end position="158"/>
    </location>
</feature>
<dbReference type="RefSeq" id="XP_005760614.1">
    <property type="nucleotide sequence ID" value="XM_005760557.1"/>
</dbReference>
<evidence type="ECO:0000256" key="3">
    <source>
        <dbReference type="SAM" id="SignalP"/>
    </source>
</evidence>
<feature type="transmembrane region" description="Helical" evidence="2">
    <location>
        <begin position="77"/>
        <end position="96"/>
    </location>
</feature>
<feature type="compositionally biased region" description="Low complexity" evidence="1">
    <location>
        <begin position="27"/>
        <end position="46"/>
    </location>
</feature>
<reference evidence="4" key="2">
    <citation type="submission" date="2024-10" db="UniProtKB">
        <authorList>
            <consortium name="EnsemblProtists"/>
        </authorList>
    </citation>
    <scope>IDENTIFICATION</scope>
</reference>
<dbReference type="EnsemblProtists" id="EOD03669">
    <property type="protein sequence ID" value="EOD03669"/>
    <property type="gene ID" value="EMIHUDRAFT_446713"/>
</dbReference>
<keyword evidence="2" id="KW-0472">Membrane</keyword>
<evidence type="ECO:0000256" key="2">
    <source>
        <dbReference type="SAM" id="Phobius"/>
    </source>
</evidence>
<keyword evidence="2" id="KW-0812">Transmembrane</keyword>
<evidence type="ECO:0000313" key="5">
    <source>
        <dbReference type="Proteomes" id="UP000013827"/>
    </source>
</evidence>
<keyword evidence="5" id="KW-1185">Reference proteome</keyword>